<evidence type="ECO:0000313" key="1">
    <source>
        <dbReference type="EMBL" id="SFW48730.1"/>
    </source>
</evidence>
<evidence type="ECO:0000313" key="2">
    <source>
        <dbReference type="Proteomes" id="UP000183461"/>
    </source>
</evidence>
<dbReference type="EMBL" id="FPIP01000009">
    <property type="protein sequence ID" value="SFW48730.1"/>
    <property type="molecule type" value="Genomic_DNA"/>
</dbReference>
<proteinExistence type="predicted"/>
<gene>
    <name evidence="1" type="ORF">SAMN02910280_2878</name>
</gene>
<reference evidence="1 2" key="1">
    <citation type="submission" date="2016-11" db="EMBL/GenBank/DDBJ databases">
        <authorList>
            <person name="Jaros S."/>
            <person name="Januszkiewicz K."/>
            <person name="Wedrychowicz H."/>
        </authorList>
    </citation>
    <scope>NUCLEOTIDE SEQUENCE [LARGE SCALE GENOMIC DNA]</scope>
    <source>
        <strain evidence="1 2">YL228</strain>
    </source>
</reference>
<protein>
    <submittedName>
        <fullName evidence="1">Uncharacterized protein</fullName>
    </submittedName>
</protein>
<name>A0A1K1PLX4_RUMFL</name>
<accession>A0A1K1PLX4</accession>
<sequence>MPSYTYAVKGQRLLRQRGYPCAIKRRSKDSENGCGYSLYVGDRCGRAAEILDSYSVPYTIRRDGADDDDKL</sequence>
<organism evidence="1 2">
    <name type="scientific">Ruminococcus flavefaciens</name>
    <dbReference type="NCBI Taxonomy" id="1265"/>
    <lineage>
        <taxon>Bacteria</taxon>
        <taxon>Bacillati</taxon>
        <taxon>Bacillota</taxon>
        <taxon>Clostridia</taxon>
        <taxon>Eubacteriales</taxon>
        <taxon>Oscillospiraceae</taxon>
        <taxon>Ruminococcus</taxon>
    </lineage>
</organism>
<dbReference type="AlphaFoldDB" id="A0A1K1PLX4"/>
<dbReference type="Proteomes" id="UP000183461">
    <property type="component" value="Unassembled WGS sequence"/>
</dbReference>